<reference evidence="1 2" key="1">
    <citation type="submission" date="2019-03" db="EMBL/GenBank/DDBJ databases">
        <authorList>
            <person name="Nijsse B."/>
        </authorList>
    </citation>
    <scope>NUCLEOTIDE SEQUENCE [LARGE SCALE GENOMIC DNA]</scope>
    <source>
        <strain evidence="1">Desulfoluna butyratoxydans MSL71</strain>
    </source>
</reference>
<dbReference type="InterPro" id="IPR007446">
    <property type="entry name" value="PilP"/>
</dbReference>
<dbReference type="Proteomes" id="UP000507962">
    <property type="component" value="Unassembled WGS sequence"/>
</dbReference>
<evidence type="ECO:0000313" key="2">
    <source>
        <dbReference type="Proteomes" id="UP000507962"/>
    </source>
</evidence>
<dbReference type="PROSITE" id="PS51257">
    <property type="entry name" value="PROKAR_LIPOPROTEIN"/>
    <property type="match status" value="1"/>
</dbReference>
<accession>A0A4U8YLR2</accession>
<proteinExistence type="predicted"/>
<protein>
    <submittedName>
        <fullName evidence="1">Pilus assembly protein pilp</fullName>
    </submittedName>
</protein>
<dbReference type="EMBL" id="CAADHO010000002">
    <property type="protein sequence ID" value="VFQ44089.1"/>
    <property type="molecule type" value="Genomic_DNA"/>
</dbReference>
<evidence type="ECO:0000313" key="1">
    <source>
        <dbReference type="EMBL" id="VFQ44089.1"/>
    </source>
</evidence>
<organism evidence="1 2">
    <name type="scientific">Desulfoluna butyratoxydans</name>
    <dbReference type="NCBI Taxonomy" id="231438"/>
    <lineage>
        <taxon>Bacteria</taxon>
        <taxon>Pseudomonadati</taxon>
        <taxon>Thermodesulfobacteriota</taxon>
        <taxon>Desulfobacteria</taxon>
        <taxon>Desulfobacterales</taxon>
        <taxon>Desulfolunaceae</taxon>
        <taxon>Desulfoluna</taxon>
    </lineage>
</organism>
<keyword evidence="2" id="KW-1185">Reference proteome</keyword>
<name>A0A4U8YLR2_9BACT</name>
<dbReference type="Pfam" id="PF04351">
    <property type="entry name" value="PilP"/>
    <property type="match status" value="1"/>
</dbReference>
<gene>
    <name evidence="1" type="ORF">MSL71_17330</name>
</gene>
<sequence length="226" mass="24526">MQKKIMTSIVTVAFLAGPLFFGCDRADDASQSREAVKTFKVSKKETVPIKAKAKPEPEAADATQIPAVAGLPPADSVKATKPEVLSEKASDEMLYGKTSYDPAGRVDPFEPLFARGSISSQAVEGEARPTVRQSRMSRLTPLEKLDIGQLKLVGIVSMPGRSMAMVEETGGKGYVVRKGTYMGVNSGQVVEITRDRVVIEEEVENFLGKIVVRTRELKLQKPLGED</sequence>
<dbReference type="AlphaFoldDB" id="A0A4U8YLR2"/>
<dbReference type="Gene3D" id="2.30.30.830">
    <property type="match status" value="1"/>
</dbReference>